<evidence type="ECO:0000313" key="6">
    <source>
        <dbReference type="EMBL" id="CAE7614064.1"/>
    </source>
</evidence>
<keyword evidence="1" id="KW-0732">Signal</keyword>
<comment type="caution">
    <text evidence="6">The sequence shown here is derived from an EMBL/GenBank/DDBJ whole genome shotgun (WGS) entry which is preliminary data.</text>
</comment>
<keyword evidence="7" id="KW-1185">Reference proteome</keyword>
<name>A0A812VC50_9DINO</name>
<dbReference type="PROSITE" id="PS50092">
    <property type="entry name" value="TSP1"/>
    <property type="match status" value="14"/>
</dbReference>
<dbReference type="OrthoDB" id="446173at2759"/>
<evidence type="ECO:0000256" key="4">
    <source>
        <dbReference type="ARBA" id="ARBA00023180"/>
    </source>
</evidence>
<dbReference type="SMART" id="SM00209">
    <property type="entry name" value="TSP1"/>
    <property type="match status" value="14"/>
</dbReference>
<sequence>MPCLSSMFMREECRMIEELLENSFKGRLDKHLGGLISRAAPVYCPTLVPYFHSVVDVRMIPVVSLCLLGLQWHAAGGVAPDAAQKRWAVAEDGSPSPEPGPSRLLRSERGLAVSADGTLQQGILPSSLLEREAAGATRAGNATSGPASKCQEDPCADCQWTDWEEWSPCSVSCAGGSRSRSRVVKVQAEGDGQECIGNSSQTEACGEAACPVDCKVSDWTGWSSCAPYCHGTQNRSRSVQRPAAFGGQACGLLSEVKSCTNFCMDCQLSQWNEWSTCTRSCAGGLRTRARTEVYVPREYASLLELGLRSTALGYEKKLGVRCDAAHQRTLDGAGKTPEEAQAICSVDPNCGGLYDQGCNNWLTICDVGLVLEPEANACSYVKKEIGDGVPCTGEISEEEECSTQGCPVDCRQSDWTDWTECSPWCSGSSNRTRTTTRKPENGGVVCGSVAEVQNCTNDCVDCEWGSWVAWSSCPVSCGGAKQQRSRLVLVEQSGRGKPCQGDASEVRGCGELACPVDCQMEEWTDWTDCAPYCKGSQSRTRSILREPANGGQTCGETSLVVNCSNACVDCVVSSWSVWSPCSVTCGSGQQSRKRVILVEAEGQGAPCPEDLLDEKEGCNATDCPVDCAWEDWAPWNGCPVTCGGAVKNRTRGKLTDEKFGGVPCEGEAMELGSCAETACPQDCLWSEWGAWGNCTRLCGGGTQSRYRHITQDVMGEGTNCTGTAHDERDCNEDACPKDCEFLDWADWSSCSITCGAGGNKTRSRKVDAEINGGEPCDPAVPLQEVIECGTAGCPRDCVWGDWGIWTNCSKTCGLGLNAGITTRHRVQSVTAAFGGKACQGKTVHTTRCNEVLCPVNCEWEEWTPWTECVMPCGGNGTRQRSRGKTAPAHGGEDCVGDSTEVSSCTVLGGCSVNCSWEDWNEWTACSASCGEGNRIRFRFVADEARGPHGQVCHGQPQEEEFCNPDITCPVDCFFNDWTDWGACEPMPCGPAKKLRARTKMAARYGGKPCEGNSSEVEECTVPGGRVIECDENGKPVTSTSTTITTTTTFTTTTQTNTTTTITVTSTTTQTVTNTTAAPSTTTGAPVVVTTVGLNADSAAAAAAAAAEESVQGTEALEVTDPEKFVKDEAAKKALKEAIAQEVGISADAVIVKSAKVEPEAPAVLLQSHGNKARRRENPSGRVSVEYEIVPQMSGKTPDEVMDAMEHMKPEEVAEVHEKTLLRNNVQGYGVKVEDAKTVVVSKSTGNAVRQADPMHGGGQRSAAGAWLIVPLLRYLWRS</sequence>
<protein>
    <submittedName>
        <fullName evidence="6">Hmcn1 protein</fullName>
    </submittedName>
</protein>
<proteinExistence type="predicted"/>
<feature type="domain" description="Spondin-like TSP1" evidence="5">
    <location>
        <begin position="570"/>
        <end position="623"/>
    </location>
</feature>
<evidence type="ECO:0000256" key="1">
    <source>
        <dbReference type="ARBA" id="ARBA00022729"/>
    </source>
</evidence>
<keyword evidence="4" id="KW-0325">Glycoprotein</keyword>
<dbReference type="Proteomes" id="UP000604046">
    <property type="component" value="Unassembled WGS sequence"/>
</dbReference>
<keyword evidence="2" id="KW-0677">Repeat</keyword>
<dbReference type="Pfam" id="PF19028">
    <property type="entry name" value="TSP1_spondin"/>
    <property type="match status" value="2"/>
</dbReference>
<gene>
    <name evidence="6" type="primary">Hmcn1</name>
    <name evidence="6" type="ORF">SNAT2548_LOCUS34913</name>
</gene>
<evidence type="ECO:0000256" key="2">
    <source>
        <dbReference type="ARBA" id="ARBA00022737"/>
    </source>
</evidence>
<dbReference type="Pfam" id="PF00090">
    <property type="entry name" value="TSP_1"/>
    <property type="match status" value="11"/>
</dbReference>
<dbReference type="InterPro" id="IPR044004">
    <property type="entry name" value="TSP1_spondin_dom"/>
</dbReference>
<accession>A0A812VC50</accession>
<dbReference type="InterPro" id="IPR052065">
    <property type="entry name" value="Compl_asym_regulator"/>
</dbReference>
<dbReference type="PANTHER" id="PTHR22906">
    <property type="entry name" value="PROPERDIN"/>
    <property type="match status" value="1"/>
</dbReference>
<reference evidence="6" key="1">
    <citation type="submission" date="2021-02" db="EMBL/GenBank/DDBJ databases">
        <authorList>
            <person name="Dougan E. K."/>
            <person name="Rhodes N."/>
            <person name="Thang M."/>
            <person name="Chan C."/>
        </authorList>
    </citation>
    <scope>NUCLEOTIDE SEQUENCE</scope>
</reference>
<evidence type="ECO:0000259" key="5">
    <source>
        <dbReference type="Pfam" id="PF19028"/>
    </source>
</evidence>
<dbReference type="EMBL" id="CAJNDS010002836">
    <property type="protein sequence ID" value="CAE7614064.1"/>
    <property type="molecule type" value="Genomic_DNA"/>
</dbReference>
<evidence type="ECO:0000313" key="7">
    <source>
        <dbReference type="Proteomes" id="UP000604046"/>
    </source>
</evidence>
<organism evidence="6 7">
    <name type="scientific">Symbiodinium natans</name>
    <dbReference type="NCBI Taxonomy" id="878477"/>
    <lineage>
        <taxon>Eukaryota</taxon>
        <taxon>Sar</taxon>
        <taxon>Alveolata</taxon>
        <taxon>Dinophyceae</taxon>
        <taxon>Suessiales</taxon>
        <taxon>Symbiodiniaceae</taxon>
        <taxon>Symbiodinium</taxon>
    </lineage>
</organism>
<evidence type="ECO:0000256" key="3">
    <source>
        <dbReference type="ARBA" id="ARBA00023157"/>
    </source>
</evidence>
<dbReference type="SUPFAM" id="SSF82895">
    <property type="entry name" value="TSP-1 type 1 repeat"/>
    <property type="match status" value="14"/>
</dbReference>
<dbReference type="Gene3D" id="2.20.100.10">
    <property type="entry name" value="Thrombospondin type-1 (TSP1) repeat"/>
    <property type="match status" value="13"/>
</dbReference>
<dbReference type="PANTHER" id="PTHR22906:SF49">
    <property type="entry name" value="COADHESIN-LIKE"/>
    <property type="match status" value="1"/>
</dbReference>
<keyword evidence="3" id="KW-1015">Disulfide bond</keyword>
<feature type="domain" description="Spondin-like TSP1" evidence="5">
    <location>
        <begin position="683"/>
        <end position="735"/>
    </location>
</feature>
<dbReference type="InterPro" id="IPR000884">
    <property type="entry name" value="TSP1_rpt"/>
</dbReference>
<dbReference type="AlphaFoldDB" id="A0A812VC50"/>
<dbReference type="InterPro" id="IPR036383">
    <property type="entry name" value="TSP1_rpt_sf"/>
</dbReference>